<dbReference type="RefSeq" id="WP_214719664.1">
    <property type="nucleotide sequence ID" value="NZ_CP183077.1"/>
</dbReference>
<dbReference type="InterPro" id="IPR051317">
    <property type="entry name" value="Gfo/Idh/MocA_oxidoreduct"/>
</dbReference>
<dbReference type="Pfam" id="PF02894">
    <property type="entry name" value="GFO_IDH_MocA_C"/>
    <property type="match status" value="1"/>
</dbReference>
<evidence type="ECO:0000259" key="4">
    <source>
        <dbReference type="Pfam" id="PF02894"/>
    </source>
</evidence>
<feature type="domain" description="Gfo/Idh/MocA-like oxidoreductase N-terminal" evidence="3">
    <location>
        <begin position="2"/>
        <end position="117"/>
    </location>
</feature>
<protein>
    <submittedName>
        <fullName evidence="5">Gfo/Idh/MocA family oxidoreductase</fullName>
    </submittedName>
</protein>
<dbReference type="SUPFAM" id="SSF51735">
    <property type="entry name" value="NAD(P)-binding Rossmann-fold domains"/>
    <property type="match status" value="1"/>
</dbReference>
<evidence type="ECO:0000313" key="5">
    <source>
        <dbReference type="EMBL" id="MDL5376088.1"/>
    </source>
</evidence>
<comment type="caution">
    <text evidence="5">The sequence shown here is derived from an EMBL/GenBank/DDBJ whole genome shotgun (WGS) entry which is preliminary data.</text>
</comment>
<dbReference type="PANTHER" id="PTHR43708">
    <property type="entry name" value="CONSERVED EXPRESSED OXIDOREDUCTASE (EUROFUNG)"/>
    <property type="match status" value="1"/>
</dbReference>
<dbReference type="InterPro" id="IPR000683">
    <property type="entry name" value="Gfo/Idh/MocA-like_OxRdtase_N"/>
</dbReference>
<sequence>MINTILVGFGFSATTFHLPFLQELDDFHIAGVVSSRPKDVRAVLGDVTVYTTLDEALATEASLFVITTPSHLHKDMVERCLTAGKDVLVEKPAFVTTEEGEALIALEQASEGIVNVFHNRRMDGDFLTVKRLLEEHRLGDWKVVESRFDRFRPTVRDRWRENAGPGAGILFDLGSHLIDQALVLFGKPDKVSADVMVQRDGGQSDDGFHVTLHYGEKRVYLRSNPFIAIEAPRFEVHGTEGSFLKFGLDPQEACLRNGEVRCPDRETGAVVTDSETTIDIEPGGYVTFYQALADSYTTRRPLVLLEDALLTTRVIETARESSRSQRVLDFNS</sequence>
<evidence type="ECO:0000313" key="6">
    <source>
        <dbReference type="Proteomes" id="UP001230807"/>
    </source>
</evidence>
<reference evidence="5 6" key="1">
    <citation type="submission" date="2023-06" db="EMBL/GenBank/DDBJ databases">
        <title>Influencing factors and mechanism of Cr(VI) reduction by facultative anaerobic Exiguobacterium sp. PY14.</title>
        <authorList>
            <person name="Zou L."/>
        </authorList>
    </citation>
    <scope>NUCLEOTIDE SEQUENCE [LARGE SCALE GENOMIC DNA]</scope>
    <source>
        <strain evidence="5 6">PY14</strain>
    </source>
</reference>
<feature type="domain" description="Gfo/Idh/MocA-like oxidoreductase C-terminal" evidence="4">
    <location>
        <begin position="130"/>
        <end position="327"/>
    </location>
</feature>
<dbReference type="InterPro" id="IPR004104">
    <property type="entry name" value="Gfo/Idh/MocA-like_OxRdtase_C"/>
</dbReference>
<dbReference type="Pfam" id="PF01408">
    <property type="entry name" value="GFO_IDH_MocA"/>
    <property type="match status" value="1"/>
</dbReference>
<comment type="similarity">
    <text evidence="1">Belongs to the Gfo/Idh/MocA family.</text>
</comment>
<dbReference type="InterPro" id="IPR036291">
    <property type="entry name" value="NAD(P)-bd_dom_sf"/>
</dbReference>
<dbReference type="Gene3D" id="3.30.360.10">
    <property type="entry name" value="Dihydrodipicolinate Reductase, domain 2"/>
    <property type="match status" value="1"/>
</dbReference>
<gene>
    <name evidence="5" type="ORF">QR695_03580</name>
</gene>
<name>A0ABT7MKZ5_9BACL</name>
<dbReference type="Proteomes" id="UP001230807">
    <property type="component" value="Unassembled WGS sequence"/>
</dbReference>
<evidence type="ECO:0000256" key="1">
    <source>
        <dbReference type="ARBA" id="ARBA00010928"/>
    </source>
</evidence>
<accession>A0ABT7MKZ5</accession>
<keyword evidence="2" id="KW-0560">Oxidoreductase</keyword>
<evidence type="ECO:0000259" key="3">
    <source>
        <dbReference type="Pfam" id="PF01408"/>
    </source>
</evidence>
<dbReference type="PANTHER" id="PTHR43708:SF5">
    <property type="entry name" value="CONSERVED EXPRESSED OXIDOREDUCTASE (EUROFUNG)-RELATED"/>
    <property type="match status" value="1"/>
</dbReference>
<dbReference type="EMBL" id="JASWER010000001">
    <property type="protein sequence ID" value="MDL5376088.1"/>
    <property type="molecule type" value="Genomic_DNA"/>
</dbReference>
<keyword evidence="6" id="KW-1185">Reference proteome</keyword>
<proteinExistence type="inferred from homology"/>
<dbReference type="Gene3D" id="3.40.50.720">
    <property type="entry name" value="NAD(P)-binding Rossmann-like Domain"/>
    <property type="match status" value="1"/>
</dbReference>
<organism evidence="5 6">
    <name type="scientific">Exiguobacterium mexicanum</name>
    <dbReference type="NCBI Taxonomy" id="340146"/>
    <lineage>
        <taxon>Bacteria</taxon>
        <taxon>Bacillati</taxon>
        <taxon>Bacillota</taxon>
        <taxon>Bacilli</taxon>
        <taxon>Bacillales</taxon>
        <taxon>Bacillales Family XII. Incertae Sedis</taxon>
        <taxon>Exiguobacterium</taxon>
    </lineage>
</organism>
<evidence type="ECO:0000256" key="2">
    <source>
        <dbReference type="ARBA" id="ARBA00023002"/>
    </source>
</evidence>